<gene>
    <name evidence="1" type="ORF">BLIC_c01422</name>
</gene>
<comment type="caution">
    <text evidence="1">The sequence shown here is derived from an EMBL/GenBank/DDBJ whole genome shotgun (WGS) entry which is preliminary data.</text>
</comment>
<protein>
    <submittedName>
        <fullName evidence="1">Uncharacterized protein</fullName>
    </submittedName>
</protein>
<organism evidence="1 2">
    <name type="scientific">Bifidobacterium longum subsp. infantis</name>
    <dbReference type="NCBI Taxonomy" id="1682"/>
    <lineage>
        <taxon>Bacteria</taxon>
        <taxon>Bacillati</taxon>
        <taxon>Actinomycetota</taxon>
        <taxon>Actinomycetes</taxon>
        <taxon>Bifidobacteriales</taxon>
        <taxon>Bifidobacteriaceae</taxon>
        <taxon>Bifidobacterium</taxon>
    </lineage>
</organism>
<dbReference type="Proteomes" id="UP000043107">
    <property type="component" value="Unassembled WGS sequence"/>
</dbReference>
<proteinExistence type="predicted"/>
<evidence type="ECO:0000313" key="1">
    <source>
        <dbReference type="EMBL" id="CEF01879.1"/>
    </source>
</evidence>
<name>A0ABM9R4Z0_BIFLI</name>
<keyword evidence="2" id="KW-1185">Reference proteome</keyword>
<reference evidence="1 2" key="1">
    <citation type="submission" date="2014-09" db="EMBL/GenBank/DDBJ databases">
        <authorList>
            <person name="Bertelli C."/>
        </authorList>
    </citation>
    <scope>NUCLEOTIDE SEQUENCE [LARGE SCALE GENOMIC DNA]</scope>
    <source>
        <strain evidence="1 2">BIC1401111250</strain>
    </source>
</reference>
<accession>A0ABM9R4Z0</accession>
<dbReference type="EMBL" id="CCWP01000029">
    <property type="protein sequence ID" value="CEF01879.1"/>
    <property type="molecule type" value="Genomic_DNA"/>
</dbReference>
<sequence length="47" mass="5073">MSMPYPSFPLVSAPASYLPVPVDLVSRLAAFTLTHPNEPDGITTRKS</sequence>
<evidence type="ECO:0000313" key="2">
    <source>
        <dbReference type="Proteomes" id="UP000043107"/>
    </source>
</evidence>
<dbReference type="RefSeq" id="WP_014484882.1">
    <property type="nucleotide sequence ID" value="NZ_CALNDJ010000001.1"/>
</dbReference>